<organism evidence="2 3">
    <name type="scientific">Pseudomonas quebecensis</name>
    <dbReference type="NCBI Taxonomy" id="2995174"/>
    <lineage>
        <taxon>Bacteria</taxon>
        <taxon>Pseudomonadati</taxon>
        <taxon>Pseudomonadota</taxon>
        <taxon>Gammaproteobacteria</taxon>
        <taxon>Pseudomonadales</taxon>
        <taxon>Pseudomonadaceae</taxon>
        <taxon>Pseudomonas</taxon>
    </lineage>
</organism>
<evidence type="ECO:0000256" key="1">
    <source>
        <dbReference type="SAM" id="MobiDB-lite"/>
    </source>
</evidence>
<feature type="compositionally biased region" description="Basic and acidic residues" evidence="1">
    <location>
        <begin position="59"/>
        <end position="78"/>
    </location>
</feature>
<gene>
    <name evidence="2" type="ORF">OSC50_23250</name>
</gene>
<feature type="region of interest" description="Disordered" evidence="1">
    <location>
        <begin position="52"/>
        <end position="94"/>
    </location>
</feature>
<sequence>MYFIVVNNDDEIVLRLDQAAWDAVQDFPQNKMSALDYDQAVDRQISRWRQIQHQAEMQRQAKEKAHAMPTDGDSHQPDEPTEGAYQQLPNTGQS</sequence>
<protein>
    <submittedName>
        <fullName evidence="2">Uncharacterized protein</fullName>
    </submittedName>
</protein>
<keyword evidence="3" id="KW-1185">Reference proteome</keyword>
<dbReference type="EMBL" id="CP112866">
    <property type="protein sequence ID" value="UZW18261.1"/>
    <property type="molecule type" value="Genomic_DNA"/>
</dbReference>
<name>A0ABY6QFT5_9PSED</name>
<proteinExistence type="predicted"/>
<reference evidence="2" key="1">
    <citation type="submission" date="2022-11" db="EMBL/GenBank/DDBJ databases">
        <title>Taxonomic description of a new Pseudomonas species.</title>
        <authorList>
            <person name="Tambong J.T."/>
        </authorList>
    </citation>
    <scope>NUCLEOTIDE SEQUENCE</scope>
    <source>
        <strain evidence="2">S1Bt42</strain>
    </source>
</reference>
<evidence type="ECO:0000313" key="3">
    <source>
        <dbReference type="Proteomes" id="UP001164116"/>
    </source>
</evidence>
<dbReference type="RefSeq" id="WP_253509981.1">
    <property type="nucleotide sequence ID" value="NZ_CP112866.1"/>
</dbReference>
<dbReference type="Proteomes" id="UP001164116">
    <property type="component" value="Chromosome"/>
</dbReference>
<accession>A0ABY6QFT5</accession>
<evidence type="ECO:0000313" key="2">
    <source>
        <dbReference type="EMBL" id="UZW18261.1"/>
    </source>
</evidence>